<dbReference type="EMBL" id="KI536799">
    <property type="protein sequence ID" value="ESR47707.1"/>
    <property type="molecule type" value="Genomic_DNA"/>
</dbReference>
<feature type="compositionally biased region" description="Polar residues" evidence="4">
    <location>
        <begin position="1"/>
        <end position="14"/>
    </location>
</feature>
<dbReference type="PROSITE" id="PS00036">
    <property type="entry name" value="BZIP_BASIC"/>
    <property type="match status" value="1"/>
</dbReference>
<evidence type="ECO:0000313" key="6">
    <source>
        <dbReference type="EMBL" id="ESR47707.1"/>
    </source>
</evidence>
<keyword evidence="3" id="KW-0539">Nucleus</keyword>
<dbReference type="AlphaFoldDB" id="V4T3H7"/>
<feature type="region of interest" description="Disordered" evidence="4">
    <location>
        <begin position="207"/>
        <end position="237"/>
    </location>
</feature>
<evidence type="ECO:0000256" key="3">
    <source>
        <dbReference type="ARBA" id="ARBA00023242"/>
    </source>
</evidence>
<dbReference type="KEGG" id="cic:CICLE_v10002059mg"/>
<dbReference type="InterPro" id="IPR004827">
    <property type="entry name" value="bZIP"/>
</dbReference>
<evidence type="ECO:0000256" key="2">
    <source>
        <dbReference type="ARBA" id="ARBA00023125"/>
    </source>
</evidence>
<accession>V4T3H7</accession>
<evidence type="ECO:0000256" key="1">
    <source>
        <dbReference type="ARBA" id="ARBA00004123"/>
    </source>
</evidence>
<dbReference type="Gramene" id="ESR47707">
    <property type="protein sequence ID" value="ESR47707"/>
    <property type="gene ID" value="CICLE_v10002059mg"/>
</dbReference>
<protein>
    <recommendedName>
        <fullName evidence="5">BZIP domain-containing protein</fullName>
    </recommendedName>
</protein>
<dbReference type="GO" id="GO:0005634">
    <property type="term" value="C:nucleus"/>
    <property type="evidence" value="ECO:0007669"/>
    <property type="project" value="UniProtKB-SubCell"/>
</dbReference>
<sequence>MASSKIMKSSNTRNSDLSKRSSTASSSSTKQQQEALTDASKFASAMTVDGILRNVYNTTTALTTDATLLDAQITLVDTNSNLIANENDQNGAVSAGAMKSVDDVWREIVSGEKKEMKEEAIDEMMTLEDFLAKAGAVEDSAGGDDMDVKAFANVTERLSGGVYAFDQPAAASPFQVEGAIVGFGNGVEVVGGRGKRGRVMLEPLDKAAQQRQRRMIKNRESAARSRERKQVTKLCSN</sequence>
<feature type="compositionally biased region" description="Basic and acidic residues" evidence="4">
    <location>
        <begin position="217"/>
        <end position="230"/>
    </location>
</feature>
<evidence type="ECO:0000256" key="4">
    <source>
        <dbReference type="SAM" id="MobiDB-lite"/>
    </source>
</evidence>
<dbReference type="GO" id="GO:0045893">
    <property type="term" value="P:positive regulation of DNA-templated transcription"/>
    <property type="evidence" value="ECO:0007669"/>
    <property type="project" value="InterPro"/>
</dbReference>
<feature type="region of interest" description="Disordered" evidence="4">
    <location>
        <begin position="1"/>
        <end position="35"/>
    </location>
</feature>
<keyword evidence="7" id="KW-1185">Reference proteome</keyword>
<dbReference type="GO" id="GO:0003677">
    <property type="term" value="F:DNA binding"/>
    <property type="evidence" value="ECO:0007669"/>
    <property type="project" value="UniProtKB-KW"/>
</dbReference>
<dbReference type="GO" id="GO:0003700">
    <property type="term" value="F:DNA-binding transcription factor activity"/>
    <property type="evidence" value="ECO:0007669"/>
    <property type="project" value="InterPro"/>
</dbReference>
<name>V4T3H7_CITCL</name>
<organism evidence="6 7">
    <name type="scientific">Citrus clementina</name>
    <name type="common">Clementine</name>
    <name type="synonym">Citrus deliciosa x Citrus sinensis</name>
    <dbReference type="NCBI Taxonomy" id="85681"/>
    <lineage>
        <taxon>Eukaryota</taxon>
        <taxon>Viridiplantae</taxon>
        <taxon>Streptophyta</taxon>
        <taxon>Embryophyta</taxon>
        <taxon>Tracheophyta</taxon>
        <taxon>Spermatophyta</taxon>
        <taxon>Magnoliopsida</taxon>
        <taxon>eudicotyledons</taxon>
        <taxon>Gunneridae</taxon>
        <taxon>Pentapetalae</taxon>
        <taxon>rosids</taxon>
        <taxon>malvids</taxon>
        <taxon>Sapindales</taxon>
        <taxon>Rutaceae</taxon>
        <taxon>Aurantioideae</taxon>
        <taxon>Citrus</taxon>
    </lineage>
</organism>
<evidence type="ECO:0000259" key="5">
    <source>
        <dbReference type="PROSITE" id="PS00036"/>
    </source>
</evidence>
<feature type="domain" description="BZIP" evidence="5">
    <location>
        <begin position="213"/>
        <end position="228"/>
    </location>
</feature>
<dbReference type="Proteomes" id="UP000030687">
    <property type="component" value="Unassembled WGS sequence"/>
</dbReference>
<evidence type="ECO:0000313" key="7">
    <source>
        <dbReference type="Proteomes" id="UP000030687"/>
    </source>
</evidence>
<reference evidence="6 7" key="1">
    <citation type="submission" date="2013-10" db="EMBL/GenBank/DDBJ databases">
        <authorList>
            <consortium name="International Citrus Genome Consortium"/>
            <person name="Jenkins J."/>
            <person name="Schmutz J."/>
            <person name="Prochnik S."/>
            <person name="Rokhsar D."/>
            <person name="Gmitter F."/>
            <person name="Ollitrault P."/>
            <person name="Machado M."/>
            <person name="Talon M."/>
            <person name="Wincker P."/>
            <person name="Jaillon O."/>
            <person name="Morgante M."/>
        </authorList>
    </citation>
    <scope>NUCLEOTIDE SEQUENCE</scope>
    <source>
        <strain evidence="7">cv. Clemenules</strain>
    </source>
</reference>
<dbReference type="PANTHER" id="PTHR22952">
    <property type="entry name" value="CAMP-RESPONSE ELEMENT BINDING PROTEIN-RELATED"/>
    <property type="match status" value="1"/>
</dbReference>
<proteinExistence type="predicted"/>
<keyword evidence="2" id="KW-0238">DNA-binding</keyword>
<comment type="subcellular location">
    <subcellularLocation>
        <location evidence="1">Nucleus</location>
    </subcellularLocation>
</comment>
<gene>
    <name evidence="6" type="ORF">CICLE_v10002059mg</name>
</gene>
<dbReference type="Gene3D" id="1.20.5.170">
    <property type="match status" value="1"/>
</dbReference>
<dbReference type="PANTHER" id="PTHR22952:SF184">
    <property type="entry name" value="G-BOX-BINDING FACTOR 4"/>
    <property type="match status" value="1"/>
</dbReference>
<dbReference type="InterPro" id="IPR043452">
    <property type="entry name" value="BZIP46-like"/>
</dbReference>